<keyword evidence="4" id="KW-0997">Cell inner membrane</keyword>
<dbReference type="AlphaFoldDB" id="A0A855MFC9"/>
<keyword evidence="8" id="KW-1278">Translocase</keyword>
<dbReference type="Proteomes" id="UP000237284">
    <property type="component" value="Chromosome"/>
</dbReference>
<keyword evidence="2" id="KW-0813">Transport</keyword>
<proteinExistence type="inferred from homology"/>
<evidence type="ECO:0000256" key="1">
    <source>
        <dbReference type="ARBA" id="ARBA00004429"/>
    </source>
</evidence>
<comment type="subcellular location">
    <subcellularLocation>
        <location evidence="1">Cell inner membrane</location>
        <topology evidence="1">Multi-pass membrane protein</topology>
    </subcellularLocation>
</comment>
<dbReference type="EMBL" id="PDVW01000016">
    <property type="protein sequence ID" value="POY49345.1"/>
    <property type="molecule type" value="Genomic_DNA"/>
</dbReference>
<dbReference type="Pfam" id="PF12704">
    <property type="entry name" value="MacB_PCD"/>
    <property type="match status" value="1"/>
</dbReference>
<evidence type="ECO:0000256" key="7">
    <source>
        <dbReference type="ARBA" id="ARBA00022840"/>
    </source>
</evidence>
<evidence type="ECO:0000256" key="6">
    <source>
        <dbReference type="ARBA" id="ARBA00022741"/>
    </source>
</evidence>
<keyword evidence="10 13" id="KW-0472">Membrane</keyword>
<evidence type="ECO:0000256" key="8">
    <source>
        <dbReference type="ARBA" id="ARBA00022967"/>
    </source>
</evidence>
<keyword evidence="6" id="KW-0547">Nucleotide-binding</keyword>
<dbReference type="RefSeq" id="WP_039540004.1">
    <property type="nucleotide sequence ID" value="NZ_CAKLID010000002.1"/>
</dbReference>
<dbReference type="FunFam" id="3.40.50.300:FF:000032">
    <property type="entry name" value="Export ABC transporter ATP-binding protein"/>
    <property type="match status" value="1"/>
</dbReference>
<dbReference type="InterPro" id="IPR017911">
    <property type="entry name" value="MacB-like_ATP-bd"/>
</dbReference>
<feature type="transmembrane region" description="Helical" evidence="13">
    <location>
        <begin position="574"/>
        <end position="603"/>
    </location>
</feature>
<feature type="domain" description="ABC transporter" evidence="14">
    <location>
        <begin position="6"/>
        <end position="244"/>
    </location>
</feature>
<evidence type="ECO:0000256" key="13">
    <source>
        <dbReference type="SAM" id="Phobius"/>
    </source>
</evidence>
<evidence type="ECO:0000313" key="17">
    <source>
        <dbReference type="Proteomes" id="UP000237284"/>
    </source>
</evidence>
<dbReference type="InterPro" id="IPR017871">
    <property type="entry name" value="ABC_transporter-like_CS"/>
</dbReference>
<name>A0A855MFC9_9GAMM</name>
<reference evidence="16 17" key="2">
    <citation type="submission" date="2020-11" db="EMBL/GenBank/DDBJ databases">
        <title>Complete genome sequence of Pectobacterium versatile F131.</title>
        <authorList>
            <person name="Shirshikov F.V."/>
            <person name="Miroshnikov K."/>
            <person name="Toshakov S.V."/>
            <person name="Kabanova A.P."/>
            <person name="Barannik A.P."/>
            <person name="Shneider M."/>
            <person name="Ignatov A.N."/>
            <person name="Miroshnikov K.A."/>
            <person name="Mikhailova Y.V."/>
            <person name="Shelenkov A."/>
            <person name="Yanushevich Y.G."/>
            <person name="Evseev P.V."/>
        </authorList>
    </citation>
    <scope>NUCLEOTIDE SEQUENCE [LARGE SCALE GENOMIC DNA]</scope>
    <source>
        <strain evidence="16 17">F131</strain>
    </source>
</reference>
<dbReference type="GO" id="GO:0022857">
    <property type="term" value="F:transmembrane transporter activity"/>
    <property type="evidence" value="ECO:0007669"/>
    <property type="project" value="TreeGrafter"/>
</dbReference>
<dbReference type="GO" id="GO:0005524">
    <property type="term" value="F:ATP binding"/>
    <property type="evidence" value="ECO:0007669"/>
    <property type="project" value="UniProtKB-KW"/>
</dbReference>
<dbReference type="GO" id="GO:0016887">
    <property type="term" value="F:ATP hydrolysis activity"/>
    <property type="evidence" value="ECO:0007669"/>
    <property type="project" value="InterPro"/>
</dbReference>
<dbReference type="SUPFAM" id="SSF52540">
    <property type="entry name" value="P-loop containing nucleoside triphosphate hydrolases"/>
    <property type="match status" value="1"/>
</dbReference>
<dbReference type="Pfam" id="PF02687">
    <property type="entry name" value="FtsX"/>
    <property type="match status" value="1"/>
</dbReference>
<dbReference type="SMART" id="SM00382">
    <property type="entry name" value="AAA"/>
    <property type="match status" value="1"/>
</dbReference>
<comment type="similarity">
    <text evidence="11">Belongs to the ABC transporter superfamily. Macrolide exporter (TC 3.A.1.122) family.</text>
</comment>
<evidence type="ECO:0000256" key="3">
    <source>
        <dbReference type="ARBA" id="ARBA00022475"/>
    </source>
</evidence>
<protein>
    <recommendedName>
        <fullName evidence="12">Pyoverdine export ATP-binding/permease protein PvdT</fullName>
    </recommendedName>
</protein>
<keyword evidence="5 13" id="KW-0812">Transmembrane</keyword>
<evidence type="ECO:0000313" key="15">
    <source>
        <dbReference type="EMBL" id="POY49345.1"/>
    </source>
</evidence>
<dbReference type="PANTHER" id="PTHR30572">
    <property type="entry name" value="MEMBRANE COMPONENT OF TRANSPORTER-RELATED"/>
    <property type="match status" value="1"/>
</dbReference>
<dbReference type="Gene3D" id="3.40.50.300">
    <property type="entry name" value="P-loop containing nucleotide triphosphate hydrolases"/>
    <property type="match status" value="1"/>
</dbReference>
<organism evidence="15">
    <name type="scientific">Pectobacterium versatile</name>
    <dbReference type="NCBI Taxonomy" id="2488639"/>
    <lineage>
        <taxon>Bacteria</taxon>
        <taxon>Pseudomonadati</taxon>
        <taxon>Pseudomonadota</taxon>
        <taxon>Gammaproteobacteria</taxon>
        <taxon>Enterobacterales</taxon>
        <taxon>Pectobacteriaceae</taxon>
        <taxon>Pectobacterium</taxon>
    </lineage>
</organism>
<evidence type="ECO:0000256" key="5">
    <source>
        <dbReference type="ARBA" id="ARBA00022692"/>
    </source>
</evidence>
<evidence type="ECO:0000256" key="2">
    <source>
        <dbReference type="ARBA" id="ARBA00022448"/>
    </source>
</evidence>
<sequence>MSTSLLKLTGITRRFSNGEQDVTVLKDINLTINQGEMVAIVGASGSGKSTLMNILGCLDKPSSGDYQVAGRAVGKLDNDQLAELRREHFGFIFQRYHLLGDLSALGNVEVPAIYAGKSRLARRQRAAELLTRLGLENRLHYRPSQLSGGQQQRVSIARALMNGGGIILADEPTGALDTHSGNEVLSILRDLHRQGNTVVIVTHDMTIAEHAQRIIELRDGEVIADRQTRPEEATEPPPQAASSPATSALNQFKDRFIDAFKMALLAMNAQRMRTFLTMLGIIIGIASVVSVVALGKGSQEQVLADINSMGTSTLEIFPGKDFGDMDASAIQTLRASDIQPLTQQPYVHSVTPSISTSVTMRYGNIAVSASISGVGEQFFTVRGYTLQRGVLFPRSSVDELKQDAVIDKNTRDKLFPHGEDPIGQVILLGSLPVRIIGVVSKNQGGFGSDENLNVWVPYTTVMKRMVGQSYLKSITVRVKDNIDMNVAEKSITALLTQRHGTKDFFIMNTDSIRQMIEKTTTTLTLLVSMIALISLLVGGIGVMNIMLVSVTERTREIGVRMAVGARTSDIMQQFLIEAVLVCLFGGIIGVALSLAIGVLFAQFSSNFAMMYSSSSIIAAFLCSSLIGIIFGFFPARRAARMEPIHALERE</sequence>
<accession>A0A855MFC9</accession>
<keyword evidence="7" id="KW-0067">ATP-binding</keyword>
<dbReference type="EMBL" id="CP065030">
    <property type="protein sequence ID" value="QPK16483.1"/>
    <property type="molecule type" value="Genomic_DNA"/>
</dbReference>
<evidence type="ECO:0000256" key="9">
    <source>
        <dbReference type="ARBA" id="ARBA00022989"/>
    </source>
</evidence>
<dbReference type="GO" id="GO:0005886">
    <property type="term" value="C:plasma membrane"/>
    <property type="evidence" value="ECO:0007669"/>
    <property type="project" value="UniProtKB-SubCell"/>
</dbReference>
<evidence type="ECO:0000256" key="10">
    <source>
        <dbReference type="ARBA" id="ARBA00023136"/>
    </source>
</evidence>
<dbReference type="PANTHER" id="PTHR30572:SF14">
    <property type="entry name" value="MACROLIDE EXPORT ATP-BINDING_PERMEASE PROTEIN MACB"/>
    <property type="match status" value="1"/>
</dbReference>
<dbReference type="CDD" id="cd03255">
    <property type="entry name" value="ABC_MJ0796_LolCDE_FtsE"/>
    <property type="match status" value="1"/>
</dbReference>
<keyword evidence="9 13" id="KW-1133">Transmembrane helix</keyword>
<keyword evidence="3" id="KW-1003">Cell membrane</keyword>
<dbReference type="InterPro" id="IPR003439">
    <property type="entry name" value="ABC_transporter-like_ATP-bd"/>
</dbReference>
<dbReference type="PROSITE" id="PS00211">
    <property type="entry name" value="ABC_TRANSPORTER_1"/>
    <property type="match status" value="1"/>
</dbReference>
<feature type="transmembrane region" description="Helical" evidence="13">
    <location>
        <begin position="275"/>
        <end position="295"/>
    </location>
</feature>
<feature type="transmembrane region" description="Helical" evidence="13">
    <location>
        <begin position="609"/>
        <end position="633"/>
    </location>
</feature>
<gene>
    <name evidence="16" type="primary">macB</name>
    <name evidence="16" type="ORF">F131LOC_003610</name>
    <name evidence="15" type="ORF">F131LOC_02842</name>
</gene>
<dbReference type="InterPro" id="IPR027417">
    <property type="entry name" value="P-loop_NTPase"/>
</dbReference>
<evidence type="ECO:0000313" key="16">
    <source>
        <dbReference type="EMBL" id="QPK16483.1"/>
    </source>
</evidence>
<dbReference type="Pfam" id="PF00005">
    <property type="entry name" value="ABC_tran"/>
    <property type="match status" value="1"/>
</dbReference>
<evidence type="ECO:0000256" key="11">
    <source>
        <dbReference type="ARBA" id="ARBA00038388"/>
    </source>
</evidence>
<reference evidence="15" key="1">
    <citation type="submission" date="2017-12" db="EMBL/GenBank/DDBJ databases">
        <title>First report on the novel genomospecies/subspecies of Pectobacterium carotovorum in Russia.</title>
        <authorList>
            <person name="Shirshikov F.V."/>
            <person name="Miroshnikov K."/>
            <person name="Toshakov S.V."/>
            <person name="Kabanova A.P."/>
            <person name="Barannik A.P."/>
            <person name="Shneider M."/>
            <person name="Ignatov A.N."/>
            <person name="Miroshnikov K.A."/>
        </authorList>
    </citation>
    <scope>NUCLEOTIDE SEQUENCE [LARGE SCALE GENOMIC DNA]</scope>
    <source>
        <strain evidence="15">F131</strain>
    </source>
</reference>
<dbReference type="InterPro" id="IPR050250">
    <property type="entry name" value="Macrolide_Exporter_MacB"/>
</dbReference>
<feature type="transmembrane region" description="Helical" evidence="13">
    <location>
        <begin position="523"/>
        <end position="547"/>
    </location>
</feature>
<dbReference type="GO" id="GO:1902495">
    <property type="term" value="C:transmembrane transporter complex"/>
    <property type="evidence" value="ECO:0007669"/>
    <property type="project" value="UniProtKB-ARBA"/>
</dbReference>
<evidence type="ECO:0000259" key="14">
    <source>
        <dbReference type="PROSITE" id="PS50893"/>
    </source>
</evidence>
<dbReference type="PROSITE" id="PS50893">
    <property type="entry name" value="ABC_TRANSPORTER_2"/>
    <property type="match status" value="1"/>
</dbReference>
<dbReference type="InterPro" id="IPR003593">
    <property type="entry name" value="AAA+_ATPase"/>
</dbReference>
<evidence type="ECO:0000256" key="12">
    <source>
        <dbReference type="ARBA" id="ARBA00041199"/>
    </source>
</evidence>
<dbReference type="InterPro" id="IPR025857">
    <property type="entry name" value="MacB_PCD"/>
</dbReference>
<evidence type="ECO:0000256" key="4">
    <source>
        <dbReference type="ARBA" id="ARBA00022519"/>
    </source>
</evidence>
<dbReference type="InterPro" id="IPR003838">
    <property type="entry name" value="ABC3_permease_C"/>
</dbReference>